<keyword evidence="14" id="KW-1185">Reference proteome</keyword>
<dbReference type="Proteomes" id="UP001152747">
    <property type="component" value="Unassembled WGS sequence"/>
</dbReference>
<dbReference type="SUPFAM" id="SSF56112">
    <property type="entry name" value="Protein kinase-like (PK-like)"/>
    <property type="match status" value="1"/>
</dbReference>
<dbReference type="PANTHER" id="PTHR24418">
    <property type="entry name" value="TYROSINE-PROTEIN KINASE"/>
    <property type="match status" value="1"/>
</dbReference>
<dbReference type="PROSITE" id="PS50001">
    <property type="entry name" value="SH2"/>
    <property type="match status" value="1"/>
</dbReference>
<evidence type="ECO:0000256" key="6">
    <source>
        <dbReference type="ARBA" id="ARBA00051245"/>
    </source>
</evidence>
<name>A0A9P1INI6_9PELO</name>
<feature type="domain" description="SH2" evidence="11">
    <location>
        <begin position="9"/>
        <end position="114"/>
    </location>
</feature>
<comment type="similarity">
    <text evidence="9">Belongs to the protein kinase superfamily. Tyr protein kinase family.</text>
</comment>
<accession>A0A9P1INI6</accession>
<dbReference type="GO" id="GO:0004715">
    <property type="term" value="F:non-membrane spanning protein tyrosine kinase activity"/>
    <property type="evidence" value="ECO:0007669"/>
    <property type="project" value="UniProtKB-EC"/>
</dbReference>
<sequence length="482" mass="54501">MDLIQDFEFFHGYIDQKESRGILPEAGDYLLRYYFKNSNNSDKRDYVCVLSVAERPSIIGDSGKRIRSIGISSVNGAFTLSGHSEPFPTIRVMIDSFVATKKPVIDQVILIRPVPRQAWALLKNDIDIPQPETILGKGSFGTVLKGKLKKVDLDVAIKRLNEQATEGIFTEALQEARTMRAFEHNNVIRVYGVVIESLPLMLVMELIDGNSLSKVLRGRTLPNGYRMSIVAGLMYGLAFIHDRGYIHRDIAARNVLISMDWQQIKLIDFGLSRLGPTYSIQSYQKIPTKWLSPEVCREGLFSIKSDVWAFAVTCWEIYNDGAEPYPNLKNAEVRAVLLEHDKFDEVRLNLRTCSGEEKPPQGFHECIRLLFEYNHKKRIDSVKMVPVFEQTVFNKLVGMEADMVKAQTQRGQFQPKTPPPAAHPNRMANPRCITPTREAARCVTPTREAARCITPTRGGRTKRSSSAKPTGEKVKTTRRKKG</sequence>
<dbReference type="AlphaFoldDB" id="A0A9P1INI6"/>
<keyword evidence="4 8" id="KW-0067">ATP-binding</keyword>
<dbReference type="GO" id="GO:0005524">
    <property type="term" value="F:ATP binding"/>
    <property type="evidence" value="ECO:0007669"/>
    <property type="project" value="UniProtKB-UniRule"/>
</dbReference>
<dbReference type="PRINTS" id="PR00109">
    <property type="entry name" value="TYRKINASE"/>
</dbReference>
<evidence type="ECO:0000313" key="14">
    <source>
        <dbReference type="Proteomes" id="UP001152747"/>
    </source>
</evidence>
<evidence type="ECO:0000256" key="5">
    <source>
        <dbReference type="ARBA" id="ARBA00023137"/>
    </source>
</evidence>
<evidence type="ECO:0000256" key="8">
    <source>
        <dbReference type="PROSITE-ProRule" id="PRU10141"/>
    </source>
</evidence>
<dbReference type="OrthoDB" id="4062651at2759"/>
<evidence type="ECO:0000256" key="7">
    <source>
        <dbReference type="PROSITE-ProRule" id="PRU00191"/>
    </source>
</evidence>
<protein>
    <recommendedName>
        <fullName evidence="9">Tyrosine-protein kinase</fullName>
        <ecNumber evidence="9">2.7.10.2</ecNumber>
    </recommendedName>
</protein>
<dbReference type="PROSITE" id="PS00107">
    <property type="entry name" value="PROTEIN_KINASE_ATP"/>
    <property type="match status" value="1"/>
</dbReference>
<feature type="binding site" evidence="8">
    <location>
        <position position="158"/>
    </location>
    <ligand>
        <name>ATP</name>
        <dbReference type="ChEBI" id="CHEBI:30616"/>
    </ligand>
</feature>
<dbReference type="SMART" id="SM00219">
    <property type="entry name" value="TyrKc"/>
    <property type="match status" value="1"/>
</dbReference>
<feature type="domain" description="Protein kinase" evidence="12">
    <location>
        <begin position="129"/>
        <end position="393"/>
    </location>
</feature>
<dbReference type="InterPro" id="IPR020635">
    <property type="entry name" value="Tyr_kinase_cat_dom"/>
</dbReference>
<dbReference type="SMART" id="SM00252">
    <property type="entry name" value="SH2"/>
    <property type="match status" value="1"/>
</dbReference>
<dbReference type="Pfam" id="PF07714">
    <property type="entry name" value="PK_Tyr_Ser-Thr"/>
    <property type="match status" value="1"/>
</dbReference>
<keyword evidence="7" id="KW-0727">SH2 domain</keyword>
<gene>
    <name evidence="13" type="ORF">CAMP_LOCUS10766</name>
</gene>
<dbReference type="InterPro" id="IPR036860">
    <property type="entry name" value="SH2_dom_sf"/>
</dbReference>
<comment type="catalytic activity">
    <reaction evidence="6 9">
        <text>L-tyrosyl-[protein] + ATP = O-phospho-L-tyrosyl-[protein] + ADP + H(+)</text>
        <dbReference type="Rhea" id="RHEA:10596"/>
        <dbReference type="Rhea" id="RHEA-COMP:10136"/>
        <dbReference type="Rhea" id="RHEA-COMP:20101"/>
        <dbReference type="ChEBI" id="CHEBI:15378"/>
        <dbReference type="ChEBI" id="CHEBI:30616"/>
        <dbReference type="ChEBI" id="CHEBI:46858"/>
        <dbReference type="ChEBI" id="CHEBI:61978"/>
        <dbReference type="ChEBI" id="CHEBI:456216"/>
        <dbReference type="EC" id="2.7.10.2"/>
    </reaction>
</comment>
<evidence type="ECO:0000259" key="11">
    <source>
        <dbReference type="PROSITE" id="PS50001"/>
    </source>
</evidence>
<keyword evidence="5 9" id="KW-0829">Tyrosine-protein kinase</keyword>
<evidence type="ECO:0000256" key="10">
    <source>
        <dbReference type="SAM" id="MobiDB-lite"/>
    </source>
</evidence>
<dbReference type="EMBL" id="CANHGI010000004">
    <property type="protein sequence ID" value="CAI5448129.1"/>
    <property type="molecule type" value="Genomic_DNA"/>
</dbReference>
<evidence type="ECO:0000256" key="1">
    <source>
        <dbReference type="ARBA" id="ARBA00022679"/>
    </source>
</evidence>
<dbReference type="Gene3D" id="1.10.510.10">
    <property type="entry name" value="Transferase(Phosphotransferase) domain 1"/>
    <property type="match status" value="1"/>
</dbReference>
<comment type="caution">
    <text evidence="13">The sequence shown here is derived from an EMBL/GenBank/DDBJ whole genome shotgun (WGS) entry which is preliminary data.</text>
</comment>
<proteinExistence type="inferred from homology"/>
<dbReference type="InterPro" id="IPR011009">
    <property type="entry name" value="Kinase-like_dom_sf"/>
</dbReference>
<dbReference type="EC" id="2.7.10.2" evidence="9"/>
<evidence type="ECO:0000313" key="13">
    <source>
        <dbReference type="EMBL" id="CAI5448129.1"/>
    </source>
</evidence>
<dbReference type="Gene3D" id="3.30.505.10">
    <property type="entry name" value="SH2 domain"/>
    <property type="match status" value="1"/>
</dbReference>
<dbReference type="PROSITE" id="PS00109">
    <property type="entry name" value="PROTEIN_KINASE_TYR"/>
    <property type="match status" value="1"/>
</dbReference>
<keyword evidence="1 9" id="KW-0808">Transferase</keyword>
<keyword evidence="2 8" id="KW-0547">Nucleotide-binding</keyword>
<organism evidence="13 14">
    <name type="scientific">Caenorhabditis angaria</name>
    <dbReference type="NCBI Taxonomy" id="860376"/>
    <lineage>
        <taxon>Eukaryota</taxon>
        <taxon>Metazoa</taxon>
        <taxon>Ecdysozoa</taxon>
        <taxon>Nematoda</taxon>
        <taxon>Chromadorea</taxon>
        <taxon>Rhabditida</taxon>
        <taxon>Rhabditina</taxon>
        <taxon>Rhabditomorpha</taxon>
        <taxon>Rhabditoidea</taxon>
        <taxon>Rhabditidae</taxon>
        <taxon>Peloderinae</taxon>
        <taxon>Caenorhabditis</taxon>
    </lineage>
</organism>
<dbReference type="Gene3D" id="3.30.200.20">
    <property type="entry name" value="Phosphorylase Kinase, domain 1"/>
    <property type="match status" value="1"/>
</dbReference>
<dbReference type="PROSITE" id="PS50011">
    <property type="entry name" value="PROTEIN_KINASE_DOM"/>
    <property type="match status" value="1"/>
</dbReference>
<dbReference type="InterPro" id="IPR000980">
    <property type="entry name" value="SH2"/>
</dbReference>
<evidence type="ECO:0000256" key="3">
    <source>
        <dbReference type="ARBA" id="ARBA00022777"/>
    </source>
</evidence>
<dbReference type="InterPro" id="IPR050198">
    <property type="entry name" value="Non-receptor_tyrosine_kinases"/>
</dbReference>
<evidence type="ECO:0000256" key="4">
    <source>
        <dbReference type="ARBA" id="ARBA00022840"/>
    </source>
</evidence>
<dbReference type="InterPro" id="IPR001245">
    <property type="entry name" value="Ser-Thr/Tyr_kinase_cat_dom"/>
</dbReference>
<keyword evidence="3 9" id="KW-0418">Kinase</keyword>
<evidence type="ECO:0000259" key="12">
    <source>
        <dbReference type="PROSITE" id="PS50011"/>
    </source>
</evidence>
<evidence type="ECO:0000256" key="9">
    <source>
        <dbReference type="RuleBase" id="RU362096"/>
    </source>
</evidence>
<feature type="region of interest" description="Disordered" evidence="10">
    <location>
        <begin position="451"/>
        <end position="482"/>
    </location>
</feature>
<dbReference type="InterPro" id="IPR017441">
    <property type="entry name" value="Protein_kinase_ATP_BS"/>
</dbReference>
<dbReference type="InterPro" id="IPR008266">
    <property type="entry name" value="Tyr_kinase_AS"/>
</dbReference>
<dbReference type="SUPFAM" id="SSF55550">
    <property type="entry name" value="SH2 domain"/>
    <property type="match status" value="1"/>
</dbReference>
<evidence type="ECO:0000256" key="2">
    <source>
        <dbReference type="ARBA" id="ARBA00022741"/>
    </source>
</evidence>
<reference evidence="13" key="1">
    <citation type="submission" date="2022-11" db="EMBL/GenBank/DDBJ databases">
        <authorList>
            <person name="Kikuchi T."/>
        </authorList>
    </citation>
    <scope>NUCLEOTIDE SEQUENCE</scope>
    <source>
        <strain evidence="13">PS1010</strain>
    </source>
</reference>
<dbReference type="InterPro" id="IPR000719">
    <property type="entry name" value="Prot_kinase_dom"/>
</dbReference>
<feature type="region of interest" description="Disordered" evidence="10">
    <location>
        <begin position="409"/>
        <end position="430"/>
    </location>
</feature>